<dbReference type="AlphaFoldDB" id="A0A3S3ZWA3"/>
<gene>
    <name evidence="1" type="ORF">ELQ92_05765</name>
</gene>
<name>A0A3S3ZWA3_9MICO</name>
<proteinExistence type="predicted"/>
<sequence>MQRIYYTNDTLVTGTEVARALLEYAAALARVDSAQTVSIPIRRADGSSARATLLVGPASQLVAEDVAEDEELGEEIRDDVLVARLKAMTSELAAPRAISTRAGSSTLDEVAVDADEDSIEWL</sequence>
<reference evidence="1 2" key="1">
    <citation type="submission" date="2018-12" db="EMBL/GenBank/DDBJ databases">
        <authorList>
            <person name="Li F."/>
        </authorList>
    </citation>
    <scope>NUCLEOTIDE SEQUENCE [LARGE SCALE GENOMIC DNA]</scope>
    <source>
        <strain evidence="1 2">8H24J-4-2</strain>
    </source>
</reference>
<keyword evidence="2" id="KW-1185">Reference proteome</keyword>
<dbReference type="Proteomes" id="UP000288603">
    <property type="component" value="Unassembled WGS sequence"/>
</dbReference>
<dbReference type="OrthoDB" id="5119511at2"/>
<protein>
    <submittedName>
        <fullName evidence="1">Uncharacterized protein</fullName>
    </submittedName>
</protein>
<organism evidence="1 2">
    <name type="scientific">Labedella populi</name>
    <dbReference type="NCBI Taxonomy" id="2498850"/>
    <lineage>
        <taxon>Bacteria</taxon>
        <taxon>Bacillati</taxon>
        <taxon>Actinomycetota</taxon>
        <taxon>Actinomycetes</taxon>
        <taxon>Micrococcales</taxon>
        <taxon>Microbacteriaceae</taxon>
        <taxon>Labedella</taxon>
    </lineage>
</organism>
<comment type="caution">
    <text evidence="1">The sequence shown here is derived from an EMBL/GenBank/DDBJ whole genome shotgun (WGS) entry which is preliminary data.</text>
</comment>
<accession>A0A3S3ZWA3</accession>
<evidence type="ECO:0000313" key="1">
    <source>
        <dbReference type="EMBL" id="RWZ64275.1"/>
    </source>
</evidence>
<dbReference type="RefSeq" id="WP_128498075.1">
    <property type="nucleotide sequence ID" value="NZ_RZNC01000002.1"/>
</dbReference>
<evidence type="ECO:0000313" key="2">
    <source>
        <dbReference type="Proteomes" id="UP000288603"/>
    </source>
</evidence>
<dbReference type="EMBL" id="RZNC01000002">
    <property type="protein sequence ID" value="RWZ64275.1"/>
    <property type="molecule type" value="Genomic_DNA"/>
</dbReference>